<dbReference type="RefSeq" id="XP_067714703.1">
    <property type="nucleotide sequence ID" value="XM_067858602.1"/>
</dbReference>
<gene>
    <name evidence="2" type="ORF">BcabD6B2_20690</name>
</gene>
<proteinExistence type="predicted"/>
<feature type="region of interest" description="Disordered" evidence="1">
    <location>
        <begin position="163"/>
        <end position="195"/>
    </location>
</feature>
<protein>
    <submittedName>
        <fullName evidence="2">Type VI secretion system baseplate subunit TssE</fullName>
    </submittedName>
</protein>
<accession>A0AAV4LRL3</accession>
<name>A0AAV4LRL3_BABCB</name>
<dbReference type="Proteomes" id="UP001497744">
    <property type="component" value="Unassembled WGS sequence"/>
</dbReference>
<evidence type="ECO:0000313" key="2">
    <source>
        <dbReference type="EMBL" id="GIX62634.1"/>
    </source>
</evidence>
<evidence type="ECO:0000313" key="3">
    <source>
        <dbReference type="Proteomes" id="UP001497744"/>
    </source>
</evidence>
<comment type="caution">
    <text evidence="2">The sequence shown here is derived from an EMBL/GenBank/DDBJ whole genome shotgun (WGS) entry which is preliminary data.</text>
</comment>
<sequence length="195" mass="22452">MSLARWRCTCASIRRPQHLVGLRYSVGRRRREEIIQRNLALRLKHVLEHVGRTPRPRDERGEQVGTPPLLQRQQDHVDCLKARHVGGFAQRFPEIVVQSGRFHFVAKLVLEPQHPQGLGELVRTDRPEETVHADALLRARVIHCEAPEGLLDAGDERLQRLRPYGGADLPHEPPIQRGEDELTSMQRRGGRQRRL</sequence>
<dbReference type="EMBL" id="BPLF01000002">
    <property type="protein sequence ID" value="GIX62634.1"/>
    <property type="molecule type" value="Genomic_DNA"/>
</dbReference>
<organism evidence="2 3">
    <name type="scientific">Babesia caballi</name>
    <dbReference type="NCBI Taxonomy" id="5871"/>
    <lineage>
        <taxon>Eukaryota</taxon>
        <taxon>Sar</taxon>
        <taxon>Alveolata</taxon>
        <taxon>Apicomplexa</taxon>
        <taxon>Aconoidasida</taxon>
        <taxon>Piroplasmida</taxon>
        <taxon>Babesiidae</taxon>
        <taxon>Babesia</taxon>
    </lineage>
</organism>
<dbReference type="AlphaFoldDB" id="A0AAV4LRL3"/>
<dbReference type="GeneID" id="94194115"/>
<evidence type="ECO:0000256" key="1">
    <source>
        <dbReference type="SAM" id="MobiDB-lite"/>
    </source>
</evidence>
<keyword evidence="3" id="KW-1185">Reference proteome</keyword>
<reference evidence="2 3" key="1">
    <citation type="submission" date="2021-06" db="EMBL/GenBank/DDBJ databases">
        <title>Genome sequence of Babesia caballi.</title>
        <authorList>
            <person name="Yamagishi J."/>
            <person name="Kidaka T."/>
            <person name="Ochi A."/>
        </authorList>
    </citation>
    <scope>NUCLEOTIDE SEQUENCE [LARGE SCALE GENOMIC DNA]</scope>
    <source>
        <strain evidence="2">USDA-D6B2</strain>
    </source>
</reference>